<proteinExistence type="predicted"/>
<dbReference type="PANTHER" id="PTHR34475">
    <property type="match status" value="1"/>
</dbReference>
<dbReference type="InterPro" id="IPR010982">
    <property type="entry name" value="Lambda_DNA-bd_dom_sf"/>
</dbReference>
<dbReference type="AlphaFoldDB" id="U7QIM1"/>
<dbReference type="InterPro" id="IPR050400">
    <property type="entry name" value="Bact_Cytoskel_RodZ"/>
</dbReference>
<dbReference type="GO" id="GO:0003677">
    <property type="term" value="F:DNA binding"/>
    <property type="evidence" value="ECO:0007669"/>
    <property type="project" value="InterPro"/>
</dbReference>
<protein>
    <submittedName>
        <fullName evidence="2">Helix-turn-helix domain protein</fullName>
    </submittedName>
</protein>
<feature type="region of interest" description="Disordered" evidence="1">
    <location>
        <begin position="327"/>
        <end position="387"/>
    </location>
</feature>
<dbReference type="Proteomes" id="UP000017127">
    <property type="component" value="Unassembled WGS sequence"/>
</dbReference>
<feature type="compositionally biased region" description="Polar residues" evidence="1">
    <location>
        <begin position="328"/>
        <end position="342"/>
    </location>
</feature>
<name>U7QIM1_9CYAN</name>
<feature type="compositionally biased region" description="Polar residues" evidence="1">
    <location>
        <begin position="141"/>
        <end position="163"/>
    </location>
</feature>
<feature type="compositionally biased region" description="Low complexity" evidence="1">
    <location>
        <begin position="71"/>
        <end position="104"/>
    </location>
</feature>
<feature type="region of interest" description="Disordered" evidence="1">
    <location>
        <begin position="141"/>
        <end position="172"/>
    </location>
</feature>
<evidence type="ECO:0000313" key="3">
    <source>
        <dbReference type="Proteomes" id="UP000017127"/>
    </source>
</evidence>
<evidence type="ECO:0000313" key="2">
    <source>
        <dbReference type="EMBL" id="ERT07743.1"/>
    </source>
</evidence>
<dbReference type="PATRIC" id="fig|1348334.3.peg.2191"/>
<comment type="caution">
    <text evidence="2">The sequence shown here is derived from an EMBL/GenBank/DDBJ whole genome shotgun (WGS) entry which is preliminary data.</text>
</comment>
<organism evidence="2 3">
    <name type="scientific">Lyngbya aestuarii BL J</name>
    <dbReference type="NCBI Taxonomy" id="1348334"/>
    <lineage>
        <taxon>Bacteria</taxon>
        <taxon>Bacillati</taxon>
        <taxon>Cyanobacteriota</taxon>
        <taxon>Cyanophyceae</taxon>
        <taxon>Oscillatoriophycideae</taxon>
        <taxon>Oscillatoriales</taxon>
        <taxon>Microcoleaceae</taxon>
        <taxon>Lyngbya</taxon>
    </lineage>
</organism>
<keyword evidence="3" id="KW-1185">Reference proteome</keyword>
<feature type="region of interest" description="Disordered" evidence="1">
    <location>
        <begin position="66"/>
        <end position="115"/>
    </location>
</feature>
<gene>
    <name evidence="2" type="ORF">M595_2257</name>
</gene>
<sequence>MRSLLGQIETELHHSQVYQIALANLQKVLGDAAPKGEILIKAVGREAIQLALKQILIHQSQTIVQTVPKDNSSSNGSSSNGSSSNGSSSNGSSSNGSHEVNSSSDTEEQASSMLEVATVSPGEAVNDAASPEVQLLSVTTQLDETSSEAQTFDSDSVEDSSTQKPKKRKKRLTKAELVAQSIQKREASLRQVGQELRQAREALSVSLTQLHRQTLVPLSHLRALETGEIDQLPEDVYLRGFICRLGNALGLNGTAMAASIPTPDPLQHLVPTWSKAELDSNFYLNSVHLYLGYAAILAGSLGGIAWLSQQSAPETSIPPEMQKLLQENGPQSRQHQSETDAASTPGLESSEMGVVLGADIAPPEAMDTDWVPQEMTSIGFGSYQPEG</sequence>
<dbReference type="EMBL" id="AUZM01000018">
    <property type="protein sequence ID" value="ERT07743.1"/>
    <property type="molecule type" value="Genomic_DNA"/>
</dbReference>
<reference evidence="2 3" key="1">
    <citation type="journal article" date="2013" name="Front. Microbiol.">
        <title>Comparative genomic analyses of the cyanobacterium, Lyngbya aestuarii BL J, a powerful hydrogen producer.</title>
        <authorList>
            <person name="Kothari A."/>
            <person name="Vaughn M."/>
            <person name="Garcia-Pichel F."/>
        </authorList>
    </citation>
    <scope>NUCLEOTIDE SEQUENCE [LARGE SCALE GENOMIC DNA]</scope>
    <source>
        <strain evidence="2 3">BL J</strain>
    </source>
</reference>
<dbReference type="PANTHER" id="PTHR34475:SF1">
    <property type="entry name" value="CYTOSKELETON PROTEIN RODZ"/>
    <property type="match status" value="1"/>
</dbReference>
<dbReference type="Pfam" id="PF13413">
    <property type="entry name" value="HTH_25"/>
    <property type="match status" value="1"/>
</dbReference>
<dbReference type="Gene3D" id="1.10.260.40">
    <property type="entry name" value="lambda repressor-like DNA-binding domains"/>
    <property type="match status" value="1"/>
</dbReference>
<accession>U7QIM1</accession>
<evidence type="ECO:0000256" key="1">
    <source>
        <dbReference type="SAM" id="MobiDB-lite"/>
    </source>
</evidence>